<dbReference type="OrthoDB" id="3546385at2759"/>
<feature type="domain" description="2EXR" evidence="1">
    <location>
        <begin position="29"/>
        <end position="126"/>
    </location>
</feature>
<accession>A0A8H7WDK3</accession>
<comment type="caution">
    <text evidence="2">The sequence shown here is derived from an EMBL/GenBank/DDBJ whole genome shotgun (WGS) entry which is preliminary data.</text>
</comment>
<sequence length="352" mass="41768">MHRPYKFDPPWIDFFTRSCPWFRKQLTSFPHFPRLQVFPEPKEIQLMIWQLAEPCRQVVCLSYPASLSEDNVDFPDVPFQIRLRYPRPGMLRACYDARVAGLKQFTPVFESYLPAPIRFRYDRDYLELDIGMVEWIAYTHLEKRLPLVEPPKVQCLAVSLPRLLRAEDVVLICRYFTGLGVLWINEAEPDRMIPTSGVPAEFFPKEANFIARHRWTDLRKSIVRPIRGVRPKLDQWNPPELVVGTDTQWAQHALERLYVTFRPRNVSVDSMDWQPTIRIPSLEYVPRLETVRGPMSTVTFARDTKLKCAFMNDYREHARMRSWVFEDSSLRFRVLDSKTGLDYDKWKWPGRR</sequence>
<proteinExistence type="predicted"/>
<organism evidence="2 3">
    <name type="scientific">Cadophora malorum</name>
    <dbReference type="NCBI Taxonomy" id="108018"/>
    <lineage>
        <taxon>Eukaryota</taxon>
        <taxon>Fungi</taxon>
        <taxon>Dikarya</taxon>
        <taxon>Ascomycota</taxon>
        <taxon>Pezizomycotina</taxon>
        <taxon>Leotiomycetes</taxon>
        <taxon>Helotiales</taxon>
        <taxon>Ploettnerulaceae</taxon>
        <taxon>Cadophora</taxon>
    </lineage>
</organism>
<evidence type="ECO:0000259" key="1">
    <source>
        <dbReference type="Pfam" id="PF20150"/>
    </source>
</evidence>
<dbReference type="EMBL" id="JAFJYH010000043">
    <property type="protein sequence ID" value="KAG4422836.1"/>
    <property type="molecule type" value="Genomic_DNA"/>
</dbReference>
<name>A0A8H7WDK3_9HELO</name>
<dbReference type="AlphaFoldDB" id="A0A8H7WDK3"/>
<evidence type="ECO:0000313" key="2">
    <source>
        <dbReference type="EMBL" id="KAG4422836.1"/>
    </source>
</evidence>
<gene>
    <name evidence="2" type="ORF">IFR04_004058</name>
</gene>
<dbReference type="Proteomes" id="UP000664132">
    <property type="component" value="Unassembled WGS sequence"/>
</dbReference>
<protein>
    <recommendedName>
        <fullName evidence="1">2EXR domain-containing protein</fullName>
    </recommendedName>
</protein>
<evidence type="ECO:0000313" key="3">
    <source>
        <dbReference type="Proteomes" id="UP000664132"/>
    </source>
</evidence>
<dbReference type="Pfam" id="PF20150">
    <property type="entry name" value="2EXR"/>
    <property type="match status" value="1"/>
</dbReference>
<reference evidence="2" key="1">
    <citation type="submission" date="2021-02" db="EMBL/GenBank/DDBJ databases">
        <title>Genome sequence Cadophora malorum strain M34.</title>
        <authorList>
            <person name="Stefanovic E."/>
            <person name="Vu D."/>
            <person name="Scully C."/>
            <person name="Dijksterhuis J."/>
            <person name="Roader J."/>
            <person name="Houbraken J."/>
        </authorList>
    </citation>
    <scope>NUCLEOTIDE SEQUENCE</scope>
    <source>
        <strain evidence="2">M34</strain>
    </source>
</reference>
<keyword evidence="3" id="KW-1185">Reference proteome</keyword>
<dbReference type="InterPro" id="IPR045518">
    <property type="entry name" value="2EXR"/>
</dbReference>